<evidence type="ECO:0000256" key="1">
    <source>
        <dbReference type="ARBA" id="ARBA00022630"/>
    </source>
</evidence>
<protein>
    <submittedName>
        <fullName evidence="4">Nitronate monooxygenase</fullName>
    </submittedName>
</protein>
<sequence length="360" mass="37834">MTSTLQTPIGDRFGLKYPIFGFAHSIDVVCALAEAGGMGVWGATRETPEEIERGLAEIRRRIGSRPFGIDLVLPRGMPKTADKAAIEAELPEDHKAFVKGIYEKYGVPAATRPGMRSRFLRSDEVAEAQIAAVLASDVDLFACGIGAPADAVAHAKADGKTTLALVGSARHAEAAIRNGAEIIVAQGYDAGAHTGQIGTFSLIPQVVDACGDIPVLAAGGVATGRHIAASYALGAQGVWLGTAWLTTHEHALQDVLVEKLLAAGSDDTVISRADSGKTLRQIRSAWSEEWAAPGAPAPLKMPYQDILVGDLLGAIDEHGVEPLMHHPAGQSIAYSRERKSVADVVAELVGEAEETLTRLS</sequence>
<dbReference type="PANTHER" id="PTHR32332">
    <property type="entry name" value="2-NITROPROPANE DIOXYGENASE"/>
    <property type="match status" value="1"/>
</dbReference>
<evidence type="ECO:0000256" key="3">
    <source>
        <dbReference type="ARBA" id="ARBA00023002"/>
    </source>
</evidence>
<dbReference type="RefSeq" id="WP_109792284.1">
    <property type="nucleotide sequence ID" value="NZ_PHIG01000039.1"/>
</dbReference>
<keyword evidence="5" id="KW-1185">Reference proteome</keyword>
<dbReference type="OrthoDB" id="7165168at2"/>
<dbReference type="Pfam" id="PF03060">
    <property type="entry name" value="NMO"/>
    <property type="match status" value="1"/>
</dbReference>
<evidence type="ECO:0000256" key="2">
    <source>
        <dbReference type="ARBA" id="ARBA00022643"/>
    </source>
</evidence>
<gene>
    <name evidence="4" type="ORF">CVT23_15585</name>
</gene>
<name>A0A2M9FZ68_9PROT</name>
<dbReference type="InterPro" id="IPR004136">
    <property type="entry name" value="NMO"/>
</dbReference>
<keyword evidence="1" id="KW-0285">Flavoprotein</keyword>
<dbReference type="Proteomes" id="UP000229498">
    <property type="component" value="Unassembled WGS sequence"/>
</dbReference>
<proteinExistence type="predicted"/>
<comment type="caution">
    <text evidence="4">The sequence shown here is derived from an EMBL/GenBank/DDBJ whole genome shotgun (WGS) entry which is preliminary data.</text>
</comment>
<dbReference type="Gene3D" id="3.20.20.70">
    <property type="entry name" value="Aldolase class I"/>
    <property type="match status" value="1"/>
</dbReference>
<dbReference type="PANTHER" id="PTHR32332:SF38">
    <property type="entry name" value="MONOOXYGENASE RV1533-RELATED"/>
    <property type="match status" value="1"/>
</dbReference>
<evidence type="ECO:0000313" key="4">
    <source>
        <dbReference type="EMBL" id="PJK28755.1"/>
    </source>
</evidence>
<dbReference type="AlphaFoldDB" id="A0A2M9FZ68"/>
<dbReference type="EMBL" id="PHIG01000039">
    <property type="protein sequence ID" value="PJK28755.1"/>
    <property type="molecule type" value="Genomic_DNA"/>
</dbReference>
<reference evidence="4 5" key="1">
    <citation type="submission" date="2017-11" db="EMBL/GenBank/DDBJ databases">
        <title>Draft genome sequence of Rhizobiales bacterium SY3-13.</title>
        <authorList>
            <person name="Sun C."/>
        </authorList>
    </citation>
    <scope>NUCLEOTIDE SEQUENCE [LARGE SCALE GENOMIC DNA]</scope>
    <source>
        <strain evidence="4 5">SY3-13</strain>
    </source>
</reference>
<keyword evidence="3" id="KW-0560">Oxidoreductase</keyword>
<organism evidence="4 5">
    <name type="scientific">Minwuia thermotolerans</name>
    <dbReference type="NCBI Taxonomy" id="2056226"/>
    <lineage>
        <taxon>Bacteria</taxon>
        <taxon>Pseudomonadati</taxon>
        <taxon>Pseudomonadota</taxon>
        <taxon>Alphaproteobacteria</taxon>
        <taxon>Minwuiales</taxon>
        <taxon>Minwuiaceae</taxon>
        <taxon>Minwuia</taxon>
    </lineage>
</organism>
<accession>A0A2M9FZ68</accession>
<dbReference type="InterPro" id="IPR013785">
    <property type="entry name" value="Aldolase_TIM"/>
</dbReference>
<dbReference type="CDD" id="cd04730">
    <property type="entry name" value="NPD_like"/>
    <property type="match status" value="1"/>
</dbReference>
<evidence type="ECO:0000313" key="5">
    <source>
        <dbReference type="Proteomes" id="UP000229498"/>
    </source>
</evidence>
<dbReference type="SUPFAM" id="SSF51412">
    <property type="entry name" value="Inosine monophosphate dehydrogenase (IMPDH)"/>
    <property type="match status" value="1"/>
</dbReference>
<dbReference type="GO" id="GO:0018580">
    <property type="term" value="F:nitronate monooxygenase activity"/>
    <property type="evidence" value="ECO:0007669"/>
    <property type="project" value="InterPro"/>
</dbReference>
<keyword evidence="2" id="KW-0288">FMN</keyword>
<keyword evidence="4" id="KW-0503">Monooxygenase</keyword>